<dbReference type="InterPro" id="IPR021403">
    <property type="entry name" value="DUF3043"/>
</dbReference>
<keyword evidence="2" id="KW-1133">Transmembrane helix</keyword>
<feature type="transmembrane region" description="Helical" evidence="2">
    <location>
        <begin position="89"/>
        <end position="107"/>
    </location>
</feature>
<proteinExistence type="predicted"/>
<keyword evidence="2" id="KW-0472">Membrane</keyword>
<comment type="caution">
    <text evidence="3">The sequence shown here is derived from an EMBL/GenBank/DDBJ whole genome shotgun (WGS) entry which is preliminary data.</text>
</comment>
<dbReference type="EMBL" id="BAAAME010000002">
    <property type="protein sequence ID" value="GAA1733617.1"/>
    <property type="molecule type" value="Genomic_DNA"/>
</dbReference>
<feature type="region of interest" description="Disordered" evidence="1">
    <location>
        <begin position="1"/>
        <end position="73"/>
    </location>
</feature>
<dbReference type="RefSeq" id="WP_344198956.1">
    <property type="nucleotide sequence ID" value="NZ_BAAAME010000002.1"/>
</dbReference>
<evidence type="ECO:0000256" key="1">
    <source>
        <dbReference type="SAM" id="MobiDB-lite"/>
    </source>
</evidence>
<organism evidence="3 4">
    <name type="scientific">Aeromicrobium alkaliterrae</name>
    <dbReference type="NCBI Taxonomy" id="302168"/>
    <lineage>
        <taxon>Bacteria</taxon>
        <taxon>Bacillati</taxon>
        <taxon>Actinomycetota</taxon>
        <taxon>Actinomycetes</taxon>
        <taxon>Propionibacteriales</taxon>
        <taxon>Nocardioidaceae</taxon>
        <taxon>Aeromicrobium</taxon>
    </lineage>
</organism>
<evidence type="ECO:0000256" key="2">
    <source>
        <dbReference type="SAM" id="Phobius"/>
    </source>
</evidence>
<sequence>MTDHEQTPEAGGKGRPTPSRKDAEIARRQERRPAMTRKQRAEQDRKRRQEIRTKQREALNTGRGDYLPPRDQGPMKALVRDHVDRRLNVAEFLLPILVFMLLFNIIGPNFLNAAGVATVVSGLWAFTILGTVLDEVMLVRSLKKELRSRFPDASHKGTTSYAVLRSSQIRRLRLPKPVVKRGEQLKARY</sequence>
<evidence type="ECO:0008006" key="5">
    <source>
        <dbReference type="Google" id="ProtNLM"/>
    </source>
</evidence>
<keyword evidence="4" id="KW-1185">Reference proteome</keyword>
<feature type="transmembrane region" description="Helical" evidence="2">
    <location>
        <begin position="113"/>
        <end position="139"/>
    </location>
</feature>
<gene>
    <name evidence="3" type="ORF">GCM10009710_12910</name>
</gene>
<dbReference type="Proteomes" id="UP001501057">
    <property type="component" value="Unassembled WGS sequence"/>
</dbReference>
<accession>A0ABP4VSV6</accession>
<evidence type="ECO:0000313" key="3">
    <source>
        <dbReference type="EMBL" id="GAA1733617.1"/>
    </source>
</evidence>
<name>A0ABP4VSV6_9ACTN</name>
<reference evidence="4" key="1">
    <citation type="journal article" date="2019" name="Int. J. Syst. Evol. Microbiol.">
        <title>The Global Catalogue of Microorganisms (GCM) 10K type strain sequencing project: providing services to taxonomists for standard genome sequencing and annotation.</title>
        <authorList>
            <consortium name="The Broad Institute Genomics Platform"/>
            <consortium name="The Broad Institute Genome Sequencing Center for Infectious Disease"/>
            <person name="Wu L."/>
            <person name="Ma J."/>
        </authorList>
    </citation>
    <scope>NUCLEOTIDE SEQUENCE [LARGE SCALE GENOMIC DNA]</scope>
    <source>
        <strain evidence="4">JCM 13518</strain>
    </source>
</reference>
<dbReference type="Pfam" id="PF11241">
    <property type="entry name" value="DUF3043"/>
    <property type="match status" value="1"/>
</dbReference>
<evidence type="ECO:0000313" key="4">
    <source>
        <dbReference type="Proteomes" id="UP001501057"/>
    </source>
</evidence>
<protein>
    <recommendedName>
        <fullName evidence="5">DUF3043 domain-containing protein</fullName>
    </recommendedName>
</protein>
<feature type="compositionally biased region" description="Basic and acidic residues" evidence="1">
    <location>
        <begin position="19"/>
        <end position="57"/>
    </location>
</feature>
<keyword evidence="2" id="KW-0812">Transmembrane</keyword>